<feature type="non-terminal residue" evidence="1">
    <location>
        <position position="1"/>
    </location>
</feature>
<dbReference type="EMBL" id="GBEZ01022177">
    <property type="protein sequence ID" value="JAC64643.1"/>
    <property type="molecule type" value="Transcribed_RNA"/>
</dbReference>
<reference evidence="1" key="1">
    <citation type="submission" date="2014-05" db="EMBL/GenBank/DDBJ databases">
        <title>The transcriptome of the halophilic microalga Tetraselmis sp. GSL018 isolated from the Great Salt Lake, Utah.</title>
        <authorList>
            <person name="Jinkerson R.E."/>
            <person name="D'Adamo S."/>
            <person name="Posewitz M.C."/>
        </authorList>
    </citation>
    <scope>NUCLEOTIDE SEQUENCE</scope>
    <source>
        <strain evidence="1">GSL018</strain>
    </source>
</reference>
<accession>A0A061QY81</accession>
<sequence length="134" mass="15268">TINILRFCFQFHRGVMSLAYTSATTHAFAFTQLKAFYSRWTSPVLTCHARRIPARCSTSLSEIAPMSGKGQYNRYSPSQSGAHEKTYFYLEKSLQRISKLFSKDGKIERPRMLRGQELPADCLQDCPTLSLECS</sequence>
<name>A0A061QY81_9CHLO</name>
<dbReference type="AlphaFoldDB" id="A0A061QY81"/>
<protein>
    <submittedName>
        <fullName evidence="1">Uncharacterized protein</fullName>
    </submittedName>
</protein>
<proteinExistence type="predicted"/>
<gene>
    <name evidence="1" type="ORF">TSPGSL018_17853</name>
</gene>
<evidence type="ECO:0000313" key="1">
    <source>
        <dbReference type="EMBL" id="JAC64643.1"/>
    </source>
</evidence>
<organism evidence="1">
    <name type="scientific">Tetraselmis sp. GSL018</name>
    <dbReference type="NCBI Taxonomy" id="582737"/>
    <lineage>
        <taxon>Eukaryota</taxon>
        <taxon>Viridiplantae</taxon>
        <taxon>Chlorophyta</taxon>
        <taxon>core chlorophytes</taxon>
        <taxon>Chlorodendrophyceae</taxon>
        <taxon>Chlorodendrales</taxon>
        <taxon>Chlorodendraceae</taxon>
        <taxon>Tetraselmis</taxon>
    </lineage>
</organism>